<reference evidence="7" key="1">
    <citation type="submission" date="2019-06" db="EMBL/GenBank/DDBJ databases">
        <title>Genomics analysis of Aphanomyces spp. identifies a new class of oomycete effector associated with host adaptation.</title>
        <authorList>
            <person name="Gaulin E."/>
        </authorList>
    </citation>
    <scope>NUCLEOTIDE SEQUENCE</scope>
    <source>
        <strain evidence="7">CBS 578.67</strain>
    </source>
</reference>
<dbReference type="AlphaFoldDB" id="A0A6A4ZR19"/>
<feature type="transmembrane region" description="Helical" evidence="5">
    <location>
        <begin position="182"/>
        <end position="208"/>
    </location>
</feature>
<proteinExistence type="predicted"/>
<feature type="transmembrane region" description="Helical" evidence="5">
    <location>
        <begin position="38"/>
        <end position="65"/>
    </location>
</feature>
<name>A0A6A4ZR19_9STRA</name>
<feature type="transmembrane region" description="Helical" evidence="5">
    <location>
        <begin position="121"/>
        <end position="145"/>
    </location>
</feature>
<feature type="non-terminal residue" evidence="7">
    <location>
        <position position="295"/>
    </location>
</feature>
<organism evidence="7">
    <name type="scientific">Aphanomyces stellatus</name>
    <dbReference type="NCBI Taxonomy" id="120398"/>
    <lineage>
        <taxon>Eukaryota</taxon>
        <taxon>Sar</taxon>
        <taxon>Stramenopiles</taxon>
        <taxon>Oomycota</taxon>
        <taxon>Saprolegniomycetes</taxon>
        <taxon>Saprolegniales</taxon>
        <taxon>Verrucalvaceae</taxon>
        <taxon>Aphanomyces</taxon>
    </lineage>
</organism>
<keyword evidence="2 5" id="KW-0812">Transmembrane</keyword>
<dbReference type="Pfam" id="PF04116">
    <property type="entry name" value="FA_hydroxylase"/>
    <property type="match status" value="1"/>
</dbReference>
<accession>A0A6A4ZR19</accession>
<evidence type="ECO:0000256" key="1">
    <source>
        <dbReference type="ARBA" id="ARBA00004370"/>
    </source>
</evidence>
<evidence type="ECO:0000256" key="5">
    <source>
        <dbReference type="SAM" id="Phobius"/>
    </source>
</evidence>
<evidence type="ECO:0000256" key="4">
    <source>
        <dbReference type="ARBA" id="ARBA00023136"/>
    </source>
</evidence>
<dbReference type="GO" id="GO:0016020">
    <property type="term" value="C:membrane"/>
    <property type="evidence" value="ECO:0007669"/>
    <property type="project" value="UniProtKB-SubCell"/>
</dbReference>
<keyword evidence="3 5" id="KW-1133">Transmembrane helix</keyword>
<dbReference type="OrthoDB" id="1658724at2759"/>
<dbReference type="EMBL" id="VJMH01000541">
    <property type="protein sequence ID" value="KAF0715624.1"/>
    <property type="molecule type" value="Genomic_DNA"/>
</dbReference>
<protein>
    <recommendedName>
        <fullName evidence="6">Fatty acid hydroxylase domain-containing protein</fullName>
    </recommendedName>
</protein>
<comment type="caution">
    <text evidence="7">The sequence shown here is derived from an EMBL/GenBank/DDBJ whole genome shotgun (WGS) entry which is preliminary data.</text>
</comment>
<dbReference type="InterPro" id="IPR006694">
    <property type="entry name" value="Fatty_acid_hydroxylase"/>
</dbReference>
<keyword evidence="4 5" id="KW-0472">Membrane</keyword>
<dbReference type="PANTHER" id="PTHR11863">
    <property type="entry name" value="STEROL DESATURASE"/>
    <property type="match status" value="1"/>
</dbReference>
<comment type="subcellular location">
    <subcellularLocation>
        <location evidence="1">Membrane</location>
    </subcellularLocation>
</comment>
<evidence type="ECO:0000313" key="7">
    <source>
        <dbReference type="EMBL" id="KAF0715624.1"/>
    </source>
</evidence>
<feature type="domain" description="Fatty acid hydroxylase" evidence="6">
    <location>
        <begin position="132"/>
        <end position="263"/>
    </location>
</feature>
<gene>
    <name evidence="7" type="ORF">As57867_003272</name>
</gene>
<dbReference type="InterPro" id="IPR050307">
    <property type="entry name" value="Sterol_Desaturase_Related"/>
</dbReference>
<evidence type="ECO:0000259" key="6">
    <source>
        <dbReference type="Pfam" id="PF04116"/>
    </source>
</evidence>
<sequence length="295" mass="33822">MDYSNASAALHLLQSYGNLTALDPYWTSLTAGSTSFDLAFWGSANVMGITTIASSLLCFALDFMPSLRKYKIQPTRLPTLASYWKCLKLALLNQVIVHVPVQLTLLYLWGDRPIFSGALPLPTLATILCDVALFMVCEDFMFYWVHRFLHWKKVYKYVHKVHHEYTAPFGLAAIYTHPFEEFFTMMATMTGPLLFGSHIVCLYIWLFLRVLETIEGHSGYEFPLGFSTFLPIMSGPVRHDYHHEKFDCNYGSTMAFWDWLCGTDAQFRALQHEKAARGEHGWFDLFDYLSSPAKT</sequence>
<dbReference type="GO" id="GO:0016491">
    <property type="term" value="F:oxidoreductase activity"/>
    <property type="evidence" value="ECO:0007669"/>
    <property type="project" value="InterPro"/>
</dbReference>
<evidence type="ECO:0000256" key="2">
    <source>
        <dbReference type="ARBA" id="ARBA00022692"/>
    </source>
</evidence>
<evidence type="ECO:0000256" key="3">
    <source>
        <dbReference type="ARBA" id="ARBA00022989"/>
    </source>
</evidence>
<dbReference type="GO" id="GO:0008610">
    <property type="term" value="P:lipid biosynthetic process"/>
    <property type="evidence" value="ECO:0007669"/>
    <property type="project" value="InterPro"/>
</dbReference>
<dbReference type="GO" id="GO:0005506">
    <property type="term" value="F:iron ion binding"/>
    <property type="evidence" value="ECO:0007669"/>
    <property type="project" value="InterPro"/>
</dbReference>